<keyword evidence="10" id="KW-1185">Reference proteome</keyword>
<sequence length="202" mass="23732">MSNYSALNVIHVQQFIDYLKFELQNRKEIESDVSDELQDLLEARISESKTYTGQEIIDALEDIPDLLENVMDRQLEHVRDITMVLIKKVFTQANEKKTLIKLPISQLEDEQMLNNAHTFCQSLLKEPEQILEKAPKVEGYTPQRNQIKKGPSRKEELERLRMENAQLKADIQKGLDEFPQYKKLKQMIHEREVEIRGLKARL</sequence>
<comment type="subcellular location">
    <subcellularLocation>
        <location evidence="1">Cytoplasm</location>
    </subcellularLocation>
</comment>
<dbReference type="PANTHER" id="PTHR21635">
    <property type="entry name" value="LEUCINE ZIPPER TRANSCRIPTION FACTOR LIKE"/>
    <property type="match status" value="1"/>
</dbReference>
<name>A0ABR2KKS9_9EUKA</name>
<protein>
    <recommendedName>
        <fullName evidence="3">Leucine zipper transcription factor-like protein 1</fullName>
    </recommendedName>
</protein>
<dbReference type="InterPro" id="IPR026157">
    <property type="entry name" value="LZTFL1"/>
</dbReference>
<proteinExistence type="inferred from homology"/>
<comment type="caution">
    <text evidence="9">The sequence shown here is derived from an EMBL/GenBank/DDBJ whole genome shotgun (WGS) entry which is preliminary data.</text>
</comment>
<evidence type="ECO:0000256" key="1">
    <source>
        <dbReference type="ARBA" id="ARBA00004496"/>
    </source>
</evidence>
<comment type="similarity">
    <text evidence="2">Belongs to the LZTFL1 family.</text>
</comment>
<dbReference type="EMBL" id="JAPFFF010000004">
    <property type="protein sequence ID" value="KAK8891745.1"/>
    <property type="molecule type" value="Genomic_DNA"/>
</dbReference>
<organism evidence="9 10">
    <name type="scientific">Tritrichomonas musculus</name>
    <dbReference type="NCBI Taxonomy" id="1915356"/>
    <lineage>
        <taxon>Eukaryota</taxon>
        <taxon>Metamonada</taxon>
        <taxon>Parabasalia</taxon>
        <taxon>Tritrichomonadida</taxon>
        <taxon>Tritrichomonadidae</taxon>
        <taxon>Tritrichomonas</taxon>
    </lineage>
</organism>
<keyword evidence="5 8" id="KW-0175">Coiled coil</keyword>
<evidence type="ECO:0000256" key="5">
    <source>
        <dbReference type="ARBA" id="ARBA00023054"/>
    </source>
</evidence>
<evidence type="ECO:0000256" key="8">
    <source>
        <dbReference type="SAM" id="Coils"/>
    </source>
</evidence>
<reference evidence="9 10" key="1">
    <citation type="submission" date="2024-04" db="EMBL/GenBank/DDBJ databases">
        <title>Tritrichomonas musculus Genome.</title>
        <authorList>
            <person name="Alves-Ferreira E."/>
            <person name="Grigg M."/>
            <person name="Lorenzi H."/>
            <person name="Galac M."/>
        </authorList>
    </citation>
    <scope>NUCLEOTIDE SEQUENCE [LARGE SCALE GENOMIC DNA]</scope>
    <source>
        <strain evidence="9 10">EAF2021</strain>
    </source>
</reference>
<accession>A0ABR2KKS9</accession>
<evidence type="ECO:0000313" key="9">
    <source>
        <dbReference type="EMBL" id="KAK8891745.1"/>
    </source>
</evidence>
<evidence type="ECO:0000256" key="6">
    <source>
        <dbReference type="ARBA" id="ARBA00024898"/>
    </source>
</evidence>
<evidence type="ECO:0000313" key="10">
    <source>
        <dbReference type="Proteomes" id="UP001470230"/>
    </source>
</evidence>
<dbReference type="Proteomes" id="UP001470230">
    <property type="component" value="Unassembled WGS sequence"/>
</dbReference>
<evidence type="ECO:0000256" key="7">
    <source>
        <dbReference type="ARBA" id="ARBA00026004"/>
    </source>
</evidence>
<comment type="subunit">
    <text evidence="7">Self-associates. Interacts with BBS9; the interaction mediates the association of LZTL1 with the BBsome complex and regulates BBSome ciliary trafficking.</text>
</comment>
<gene>
    <name evidence="9" type="ORF">M9Y10_028965</name>
</gene>
<feature type="coiled-coil region" evidence="8">
    <location>
        <begin position="157"/>
        <end position="201"/>
    </location>
</feature>
<evidence type="ECO:0000256" key="2">
    <source>
        <dbReference type="ARBA" id="ARBA00008868"/>
    </source>
</evidence>
<comment type="function">
    <text evidence="6">Regulates ciliary localization of the BBSome complex. Together with the BBSome complex, controls SMO ciliary trafficking and contributes to the sonic hedgehog (SHH) pathway regulation. May play a role in neurite outgrowth. May have tumor suppressor function.</text>
</comment>
<evidence type="ECO:0000256" key="3">
    <source>
        <dbReference type="ARBA" id="ARBA00018920"/>
    </source>
</evidence>
<evidence type="ECO:0000256" key="4">
    <source>
        <dbReference type="ARBA" id="ARBA00022490"/>
    </source>
</evidence>
<dbReference type="PANTHER" id="PTHR21635:SF0">
    <property type="entry name" value="LEUCINE ZIPPER TRANSCRIPTION FACTOR-LIKE PROTEIN 1"/>
    <property type="match status" value="1"/>
</dbReference>
<keyword evidence="4" id="KW-0963">Cytoplasm</keyword>